<evidence type="ECO:0000256" key="1">
    <source>
        <dbReference type="ARBA" id="ARBA00000085"/>
    </source>
</evidence>
<keyword evidence="5" id="KW-0418">Kinase</keyword>
<evidence type="ECO:0000256" key="6">
    <source>
        <dbReference type="SAM" id="Coils"/>
    </source>
</evidence>
<dbReference type="InterPro" id="IPR036097">
    <property type="entry name" value="HisK_dim/P_sf"/>
</dbReference>
<evidence type="ECO:0000313" key="10">
    <source>
        <dbReference type="Proteomes" id="UP001597116"/>
    </source>
</evidence>
<dbReference type="Gene3D" id="3.30.450.40">
    <property type="match status" value="1"/>
</dbReference>
<name>A0ABW3Q355_9BACT</name>
<evidence type="ECO:0000313" key="9">
    <source>
        <dbReference type="EMBL" id="MFD1139894.1"/>
    </source>
</evidence>
<dbReference type="Gene3D" id="3.30.450.20">
    <property type="entry name" value="PAS domain"/>
    <property type="match status" value="3"/>
</dbReference>
<proteinExistence type="predicted"/>
<dbReference type="InterPro" id="IPR005467">
    <property type="entry name" value="His_kinase_dom"/>
</dbReference>
<evidence type="ECO:0000256" key="5">
    <source>
        <dbReference type="ARBA" id="ARBA00022777"/>
    </source>
</evidence>
<dbReference type="InterPro" id="IPR003018">
    <property type="entry name" value="GAF"/>
</dbReference>
<sequence>MTISPSSEENNRLAALKSYDILDSLPEQDYEDITLLAAQICQAPIALISLVDEGRQWFKSNHGLDIRETPRNHSFCAQAINNPTQTLVVPDARQDQRFADNPLVAGDPHIVFYAGAPLVDENGFALGSLCVIDQQPRQLTPSQLTALQALSRQVVRLLELRRQTKALQESEERYRNEKAALETNQKRFQTVLKHAPIGLGLLRGEDHVFELVNDQIAQMAGRQVEEMQGKPLLEALPELAQQGLKEIFDSVRQTRQRFVAPEIPVTLQRNNQMETAYFYASFEPVEEPDGTVSIVDFSLDITRQLQGQRDLQASEARFRSIVEQAPMAIGQLKGRELIIELGNPKLFEVWGKDQSVTGMRLIDALPELSGQPFIQLLEEVYDTGRPFYGNGVMAKLMRHGRLEDAYFDFSYTPLRSADNQISGIMIMAVEVTEQVLARQAIEGSEARFRGLIQEAPFAIAVYETADLVISVANPAMIRLWGKTPTVVGQKLVDALPELEGQPFIPLLNVVYETGRTYRTHEQPASLVVDGRLQTFWFNFVYQPLLDAQGNVYAILNMAVDVTEKYLARQELQTSEQRYRDLAGELDQRVQARTEELLQANQELKRSNDNLQQFAYIATHDLQEPLRKMQAFSGLLMEQYAHQLDEQARHYLERIAVTGGRMSMLVKDLSIYSRVAIRQETFGLVALNTVLENVLDALSLLVDERKAAIEVGDLPVVRGDEAQLYQLFQNLVSNALKFTPLDQQPRVRIDYELLDRSQLSAGIQPASYALRFHRISVRDEGIGFDEKYLSRIFLVFQRLHSKDKFPGSGIGLAICQRVVENHGGWITATSKPDEGATFQMYLPA</sequence>
<dbReference type="Pfam" id="PF08448">
    <property type="entry name" value="PAS_4"/>
    <property type="match status" value="3"/>
</dbReference>
<dbReference type="Proteomes" id="UP001597116">
    <property type="component" value="Unassembled WGS sequence"/>
</dbReference>
<dbReference type="SMART" id="SM00388">
    <property type="entry name" value="HisKA"/>
    <property type="match status" value="1"/>
</dbReference>
<evidence type="ECO:0000256" key="2">
    <source>
        <dbReference type="ARBA" id="ARBA00012438"/>
    </source>
</evidence>
<dbReference type="SUPFAM" id="SSF55781">
    <property type="entry name" value="GAF domain-like"/>
    <property type="match status" value="1"/>
</dbReference>
<gene>
    <name evidence="9" type="ORF">ACFQ4C_02195</name>
</gene>
<accession>A0ABW3Q355</accession>
<keyword evidence="10" id="KW-1185">Reference proteome</keyword>
<dbReference type="SMART" id="SM00091">
    <property type="entry name" value="PAS"/>
    <property type="match status" value="3"/>
</dbReference>
<dbReference type="SMART" id="SM00387">
    <property type="entry name" value="HATPase_c"/>
    <property type="match status" value="1"/>
</dbReference>
<keyword evidence="6" id="KW-0175">Coiled coil</keyword>
<dbReference type="PROSITE" id="PS50109">
    <property type="entry name" value="HIS_KIN"/>
    <property type="match status" value="1"/>
</dbReference>
<dbReference type="InterPro" id="IPR000014">
    <property type="entry name" value="PAS"/>
</dbReference>
<dbReference type="PROSITE" id="PS50113">
    <property type="entry name" value="PAC"/>
    <property type="match status" value="1"/>
</dbReference>
<dbReference type="Pfam" id="PF02518">
    <property type="entry name" value="HATPase_c"/>
    <property type="match status" value="1"/>
</dbReference>
<dbReference type="InterPro" id="IPR000700">
    <property type="entry name" value="PAS-assoc_C"/>
</dbReference>
<dbReference type="InterPro" id="IPR013656">
    <property type="entry name" value="PAS_4"/>
</dbReference>
<dbReference type="InterPro" id="IPR029016">
    <property type="entry name" value="GAF-like_dom_sf"/>
</dbReference>
<dbReference type="RefSeq" id="WP_265990150.1">
    <property type="nucleotide sequence ID" value="NZ_CP110973.1"/>
</dbReference>
<organism evidence="9 10">
    <name type="scientific">Larkinella insperata</name>
    <dbReference type="NCBI Taxonomy" id="332158"/>
    <lineage>
        <taxon>Bacteria</taxon>
        <taxon>Pseudomonadati</taxon>
        <taxon>Bacteroidota</taxon>
        <taxon>Cytophagia</taxon>
        <taxon>Cytophagales</taxon>
        <taxon>Spirosomataceae</taxon>
        <taxon>Larkinella</taxon>
    </lineage>
</organism>
<dbReference type="Gene3D" id="3.30.565.10">
    <property type="entry name" value="Histidine kinase-like ATPase, C-terminal domain"/>
    <property type="match status" value="1"/>
</dbReference>
<feature type="coiled-coil region" evidence="6">
    <location>
        <begin position="157"/>
        <end position="187"/>
    </location>
</feature>
<comment type="caution">
    <text evidence="9">The sequence shown here is derived from an EMBL/GenBank/DDBJ whole genome shotgun (WGS) entry which is preliminary data.</text>
</comment>
<comment type="catalytic activity">
    <reaction evidence="1">
        <text>ATP + protein L-histidine = ADP + protein N-phospho-L-histidine.</text>
        <dbReference type="EC" id="2.7.13.3"/>
    </reaction>
</comment>
<dbReference type="SMART" id="SM00065">
    <property type="entry name" value="GAF"/>
    <property type="match status" value="1"/>
</dbReference>
<feature type="domain" description="Histidine kinase" evidence="7">
    <location>
        <begin position="616"/>
        <end position="843"/>
    </location>
</feature>
<evidence type="ECO:0000256" key="4">
    <source>
        <dbReference type="ARBA" id="ARBA00022679"/>
    </source>
</evidence>
<protein>
    <recommendedName>
        <fullName evidence="2">histidine kinase</fullName>
        <ecNumber evidence="2">2.7.13.3</ecNumber>
    </recommendedName>
</protein>
<feature type="domain" description="PAC" evidence="8">
    <location>
        <begin position="520"/>
        <end position="573"/>
    </location>
</feature>
<dbReference type="SUPFAM" id="SSF55785">
    <property type="entry name" value="PYP-like sensor domain (PAS domain)"/>
    <property type="match status" value="3"/>
</dbReference>
<keyword evidence="3" id="KW-0597">Phosphoprotein</keyword>
<keyword evidence="4" id="KW-0808">Transferase</keyword>
<dbReference type="InterPro" id="IPR003661">
    <property type="entry name" value="HisK_dim/P_dom"/>
</dbReference>
<evidence type="ECO:0000259" key="8">
    <source>
        <dbReference type="PROSITE" id="PS50113"/>
    </source>
</evidence>
<dbReference type="SUPFAM" id="SSF55874">
    <property type="entry name" value="ATPase domain of HSP90 chaperone/DNA topoisomerase II/histidine kinase"/>
    <property type="match status" value="1"/>
</dbReference>
<dbReference type="PANTHER" id="PTHR43304:SF1">
    <property type="entry name" value="PAC DOMAIN-CONTAINING PROTEIN"/>
    <property type="match status" value="1"/>
</dbReference>
<evidence type="ECO:0000259" key="7">
    <source>
        <dbReference type="PROSITE" id="PS50109"/>
    </source>
</evidence>
<dbReference type="InterPro" id="IPR003594">
    <property type="entry name" value="HATPase_dom"/>
</dbReference>
<dbReference type="InterPro" id="IPR004358">
    <property type="entry name" value="Sig_transdc_His_kin-like_C"/>
</dbReference>
<reference evidence="10" key="1">
    <citation type="journal article" date="2019" name="Int. J. Syst. Evol. Microbiol.">
        <title>The Global Catalogue of Microorganisms (GCM) 10K type strain sequencing project: providing services to taxonomists for standard genome sequencing and annotation.</title>
        <authorList>
            <consortium name="The Broad Institute Genomics Platform"/>
            <consortium name="The Broad Institute Genome Sequencing Center for Infectious Disease"/>
            <person name="Wu L."/>
            <person name="Ma J."/>
        </authorList>
    </citation>
    <scope>NUCLEOTIDE SEQUENCE [LARGE SCALE GENOMIC DNA]</scope>
    <source>
        <strain evidence="10">CCUG 55608</strain>
    </source>
</reference>
<dbReference type="PANTHER" id="PTHR43304">
    <property type="entry name" value="PHYTOCHROME-LIKE PROTEIN CPH1"/>
    <property type="match status" value="1"/>
</dbReference>
<dbReference type="InterPro" id="IPR052162">
    <property type="entry name" value="Sensor_kinase/Photoreceptor"/>
</dbReference>
<dbReference type="CDD" id="cd00082">
    <property type="entry name" value="HisKA"/>
    <property type="match status" value="1"/>
</dbReference>
<dbReference type="InterPro" id="IPR035965">
    <property type="entry name" value="PAS-like_dom_sf"/>
</dbReference>
<dbReference type="Pfam" id="PF00512">
    <property type="entry name" value="HisKA"/>
    <property type="match status" value="1"/>
</dbReference>
<evidence type="ECO:0000256" key="3">
    <source>
        <dbReference type="ARBA" id="ARBA00022553"/>
    </source>
</evidence>
<dbReference type="EC" id="2.7.13.3" evidence="2"/>
<dbReference type="PRINTS" id="PR00344">
    <property type="entry name" value="BCTRLSENSOR"/>
</dbReference>
<dbReference type="SUPFAM" id="SSF47384">
    <property type="entry name" value="Homodimeric domain of signal transducing histidine kinase"/>
    <property type="match status" value="1"/>
</dbReference>
<dbReference type="Pfam" id="PF01590">
    <property type="entry name" value="GAF"/>
    <property type="match status" value="1"/>
</dbReference>
<dbReference type="EMBL" id="JBHTLP010000002">
    <property type="protein sequence ID" value="MFD1139894.1"/>
    <property type="molecule type" value="Genomic_DNA"/>
</dbReference>
<dbReference type="Gene3D" id="1.10.287.130">
    <property type="match status" value="1"/>
</dbReference>
<dbReference type="InterPro" id="IPR036890">
    <property type="entry name" value="HATPase_C_sf"/>
</dbReference>